<dbReference type="PRINTS" id="PR00813">
    <property type="entry name" value="BCTERIALGSPG"/>
</dbReference>
<dbReference type="InterPro" id="IPR045584">
    <property type="entry name" value="Pilin-like"/>
</dbReference>
<organism evidence="12 13">
    <name type="scientific">Chitiniphilus purpureus</name>
    <dbReference type="NCBI Taxonomy" id="2981137"/>
    <lineage>
        <taxon>Bacteria</taxon>
        <taxon>Pseudomonadati</taxon>
        <taxon>Pseudomonadota</taxon>
        <taxon>Betaproteobacteria</taxon>
        <taxon>Neisseriales</taxon>
        <taxon>Chitinibacteraceae</taxon>
        <taxon>Chitiniphilus</taxon>
    </lineage>
</organism>
<dbReference type="Gene3D" id="3.30.700.10">
    <property type="entry name" value="Glycoprotein, Type 4 Pilin"/>
    <property type="match status" value="1"/>
</dbReference>
<dbReference type="NCBIfam" id="TIGR01710">
    <property type="entry name" value="typeII_sec_gspG"/>
    <property type="match status" value="1"/>
</dbReference>
<dbReference type="PANTHER" id="PTHR30093">
    <property type="entry name" value="GENERAL SECRETION PATHWAY PROTEIN G"/>
    <property type="match status" value="1"/>
</dbReference>
<dbReference type="Pfam" id="PF07963">
    <property type="entry name" value="N_methyl"/>
    <property type="match status" value="1"/>
</dbReference>
<keyword evidence="9 10" id="KW-0472">Membrane</keyword>
<evidence type="ECO:0000256" key="2">
    <source>
        <dbReference type="ARBA" id="ARBA00009984"/>
    </source>
</evidence>
<keyword evidence="8 10" id="KW-1133">Transmembrane helix</keyword>
<protein>
    <recommendedName>
        <fullName evidence="3">Type II secretion system core protein G</fullName>
    </recommendedName>
</protein>
<proteinExistence type="inferred from homology"/>
<dbReference type="SUPFAM" id="SSF54523">
    <property type="entry name" value="Pili subunits"/>
    <property type="match status" value="1"/>
</dbReference>
<dbReference type="PANTHER" id="PTHR30093:SF44">
    <property type="entry name" value="TYPE II SECRETION SYSTEM CORE PROTEIN G"/>
    <property type="match status" value="1"/>
</dbReference>
<dbReference type="Pfam" id="PF08334">
    <property type="entry name" value="T2SSG"/>
    <property type="match status" value="1"/>
</dbReference>
<keyword evidence="5" id="KW-0488">Methylation</keyword>
<dbReference type="NCBIfam" id="TIGR02532">
    <property type="entry name" value="IV_pilin_GFxxxE"/>
    <property type="match status" value="1"/>
</dbReference>
<evidence type="ECO:0000259" key="11">
    <source>
        <dbReference type="Pfam" id="PF08334"/>
    </source>
</evidence>
<keyword evidence="13" id="KW-1185">Reference proteome</keyword>
<evidence type="ECO:0000313" key="13">
    <source>
        <dbReference type="Proteomes" id="UP001061302"/>
    </source>
</evidence>
<sequence length="147" mass="16143">MANPNRPHARERGFTLIEILVVITILAILGALVVPKIMDRPNEARVVAAQQDIRTVIQGLKLYKLDNGRYPTTEQGLRALIEKPTSGPVPNNWKTGGYLEKLPKDPWGGDYLYLNPGLKGEIDVMSYGADGQQGGEGFDADIGSWQL</sequence>
<keyword evidence="4" id="KW-1003">Cell membrane</keyword>
<evidence type="ECO:0000313" key="12">
    <source>
        <dbReference type="EMBL" id="UXY14363.1"/>
    </source>
</evidence>
<evidence type="ECO:0000256" key="10">
    <source>
        <dbReference type="SAM" id="Phobius"/>
    </source>
</evidence>
<evidence type="ECO:0000256" key="3">
    <source>
        <dbReference type="ARBA" id="ARBA00020042"/>
    </source>
</evidence>
<evidence type="ECO:0000256" key="5">
    <source>
        <dbReference type="ARBA" id="ARBA00022481"/>
    </source>
</evidence>
<gene>
    <name evidence="12" type="primary">gspG</name>
    <name evidence="12" type="ORF">N8I74_13685</name>
</gene>
<evidence type="ECO:0000256" key="6">
    <source>
        <dbReference type="ARBA" id="ARBA00022519"/>
    </source>
</evidence>
<dbReference type="EMBL" id="CP106753">
    <property type="protein sequence ID" value="UXY14363.1"/>
    <property type="molecule type" value="Genomic_DNA"/>
</dbReference>
<evidence type="ECO:0000256" key="8">
    <source>
        <dbReference type="ARBA" id="ARBA00022989"/>
    </source>
</evidence>
<dbReference type="InterPro" id="IPR010054">
    <property type="entry name" value="Type2_sec_GspG"/>
</dbReference>
<dbReference type="PROSITE" id="PS00409">
    <property type="entry name" value="PROKAR_NTER_METHYL"/>
    <property type="match status" value="1"/>
</dbReference>
<comment type="similarity">
    <text evidence="2">Belongs to the GSP G family.</text>
</comment>
<evidence type="ECO:0000256" key="1">
    <source>
        <dbReference type="ARBA" id="ARBA00004377"/>
    </source>
</evidence>
<dbReference type="RefSeq" id="WP_263123662.1">
    <property type="nucleotide sequence ID" value="NZ_CP106753.1"/>
</dbReference>
<comment type="subcellular location">
    <subcellularLocation>
        <location evidence="1">Cell inner membrane</location>
        <topology evidence="1">Single-pass membrane protein</topology>
    </subcellularLocation>
</comment>
<name>A0ABY6DL00_9NEIS</name>
<keyword evidence="7 10" id="KW-0812">Transmembrane</keyword>
<accession>A0ABY6DL00</accession>
<dbReference type="InterPro" id="IPR013545">
    <property type="entry name" value="T2SS_protein-GspG_C"/>
</dbReference>
<dbReference type="InterPro" id="IPR000983">
    <property type="entry name" value="Bac_GSPG_pilin"/>
</dbReference>
<reference evidence="12" key="1">
    <citation type="submission" date="2022-10" db="EMBL/GenBank/DDBJ databases">
        <title>Chitiniphilus purpureus sp. nov., a novel chitin-degrading bacterium isolated from crawfish pond sediment.</title>
        <authorList>
            <person name="Li K."/>
        </authorList>
    </citation>
    <scope>NUCLEOTIDE SEQUENCE</scope>
    <source>
        <strain evidence="12">CD1</strain>
    </source>
</reference>
<keyword evidence="6" id="KW-0997">Cell inner membrane</keyword>
<dbReference type="InterPro" id="IPR012902">
    <property type="entry name" value="N_methyl_site"/>
</dbReference>
<feature type="transmembrane region" description="Helical" evidence="10">
    <location>
        <begin position="14"/>
        <end position="35"/>
    </location>
</feature>
<evidence type="ECO:0000256" key="4">
    <source>
        <dbReference type="ARBA" id="ARBA00022475"/>
    </source>
</evidence>
<feature type="domain" description="Type II secretion system protein GspG C-terminal" evidence="11">
    <location>
        <begin position="36"/>
        <end position="145"/>
    </location>
</feature>
<evidence type="ECO:0000256" key="7">
    <source>
        <dbReference type="ARBA" id="ARBA00022692"/>
    </source>
</evidence>
<evidence type="ECO:0000256" key="9">
    <source>
        <dbReference type="ARBA" id="ARBA00023136"/>
    </source>
</evidence>
<dbReference type="Proteomes" id="UP001061302">
    <property type="component" value="Chromosome"/>
</dbReference>